<sequence length="446" mass="52044">MFTLGRYLRRRHTSYGSLRIQRLSYGRSIGHKLYQLSSRPRHVTRTLWRYFNAPGNVLFVTTNVVALTGMYAYSSLCAQPRHTELQVLQRDRVGRDEVVRLEGSPGQELAARASAGTLRDGKDIIGEQPWAQYTDVGEWAHVPPVSMESRTMKMSLFYMFYAYYLYRDAGPWPKVPPSNPQANNTYWQQTVDALKRRVDRLCEGSSLPEEKPRDSPHAALFYSMWRAEFMGVFSNLNRAQQFHIPKHLRVHSDLHALSYKLEQNGLDDITEFLDFYRTRQSKEEKHLLQMWFFDFGHHLNSSSKVDTERLYRSLIGNWSTDERSFERHMRAFLSPDDPRRKIYFRNHIPEGLETASVDTVLKLLARLNKCQHIDKNDYVIRLISILRKNIYYSESTDSIRVYLPSPKLQELTGSMDLTKRKKALEVLSRDPNTLKVLSQLSHSPTS</sequence>
<dbReference type="OMA" id="ILINDSM"/>
<protein>
    <submittedName>
        <fullName evidence="1">AGL239Cp</fullName>
    </submittedName>
</protein>
<evidence type="ECO:0000313" key="2">
    <source>
        <dbReference type="Proteomes" id="UP000000591"/>
    </source>
</evidence>
<dbReference type="OrthoDB" id="4057244at2759"/>
<dbReference type="GeneID" id="4622721"/>
<dbReference type="InParanoid" id="Q751E5"/>
<reference evidence="2" key="2">
    <citation type="journal article" date="2013" name="G3 (Bethesda)">
        <title>Genomes of Ashbya fungi isolated from insects reveal four mating-type loci, numerous translocations, lack of transposons, and distinct gene duplications.</title>
        <authorList>
            <person name="Dietrich F.S."/>
            <person name="Voegeli S."/>
            <person name="Kuo S."/>
            <person name="Philippsen P."/>
        </authorList>
    </citation>
    <scope>GENOME REANNOTATION</scope>
    <source>
        <strain evidence="2">ATCC 10895 / CBS 109.51 / FGSC 9923 / NRRL Y-1056</strain>
    </source>
</reference>
<dbReference type="eggNOG" id="ENOG502S01Z">
    <property type="taxonomic scope" value="Eukaryota"/>
</dbReference>
<dbReference type="Proteomes" id="UP000000591">
    <property type="component" value="Chromosome VII"/>
</dbReference>
<dbReference type="STRING" id="284811.Q751E5"/>
<accession>Q751E5</accession>
<dbReference type="RefSeq" id="NP_986428.2">
    <property type="nucleotide sequence ID" value="NM_211490.2"/>
</dbReference>
<keyword evidence="2" id="KW-1185">Reference proteome</keyword>
<reference evidence="1 2" key="1">
    <citation type="journal article" date="2004" name="Science">
        <title>The Ashbya gossypii genome as a tool for mapping the ancient Saccharomyces cerevisiae genome.</title>
        <authorList>
            <person name="Dietrich F.S."/>
            <person name="Voegeli S."/>
            <person name="Brachat S."/>
            <person name="Lerch A."/>
            <person name="Gates K."/>
            <person name="Steiner S."/>
            <person name="Mohr C."/>
            <person name="Pohlmann R."/>
            <person name="Luedi P."/>
            <person name="Choi S."/>
            <person name="Wing R.A."/>
            <person name="Flavier A."/>
            <person name="Gaffney T.D."/>
            <person name="Philippsen P."/>
        </authorList>
    </citation>
    <scope>NUCLEOTIDE SEQUENCE [LARGE SCALE GENOMIC DNA]</scope>
    <source>
        <strain evidence="2">ATCC 10895 / CBS 109.51 / FGSC 9923 / NRRL Y-1056</strain>
    </source>
</reference>
<gene>
    <name evidence="1" type="ORF">AGOS_AGL239C</name>
</gene>
<evidence type="ECO:0000313" key="1">
    <source>
        <dbReference type="EMBL" id="AAS54252.2"/>
    </source>
</evidence>
<proteinExistence type="predicted"/>
<dbReference type="EMBL" id="AE016820">
    <property type="protein sequence ID" value="AAS54252.2"/>
    <property type="molecule type" value="Genomic_DNA"/>
</dbReference>
<dbReference type="AlphaFoldDB" id="Q751E5"/>
<name>Q751E5_EREGS</name>
<dbReference type="KEGG" id="ago:AGOS_AGL239C"/>
<dbReference type="HOGENOM" id="CLU_042193_0_0_1"/>
<organism evidence="1 2">
    <name type="scientific">Eremothecium gossypii (strain ATCC 10895 / CBS 109.51 / FGSC 9923 / NRRL Y-1056)</name>
    <name type="common">Yeast</name>
    <name type="synonym">Ashbya gossypii</name>
    <dbReference type="NCBI Taxonomy" id="284811"/>
    <lineage>
        <taxon>Eukaryota</taxon>
        <taxon>Fungi</taxon>
        <taxon>Dikarya</taxon>
        <taxon>Ascomycota</taxon>
        <taxon>Saccharomycotina</taxon>
        <taxon>Saccharomycetes</taxon>
        <taxon>Saccharomycetales</taxon>
        <taxon>Saccharomycetaceae</taxon>
        <taxon>Eremothecium</taxon>
    </lineage>
</organism>
<dbReference type="FunCoup" id="Q751E5">
    <property type="interactions" value="148"/>
</dbReference>